<feature type="transmembrane region" description="Helical" evidence="1">
    <location>
        <begin position="230"/>
        <end position="253"/>
    </location>
</feature>
<proteinExistence type="predicted"/>
<feature type="transmembrane region" description="Helical" evidence="1">
    <location>
        <begin position="259"/>
        <end position="283"/>
    </location>
</feature>
<name>A0ABQ9IK03_9NEOP</name>
<feature type="transmembrane region" description="Helical" evidence="1">
    <location>
        <begin position="168"/>
        <end position="192"/>
    </location>
</feature>
<dbReference type="EMBL" id="JARBHB010000001">
    <property type="protein sequence ID" value="KAJ8896646.1"/>
    <property type="molecule type" value="Genomic_DNA"/>
</dbReference>
<keyword evidence="1" id="KW-1133">Transmembrane helix</keyword>
<evidence type="ECO:0000256" key="1">
    <source>
        <dbReference type="SAM" id="Phobius"/>
    </source>
</evidence>
<protein>
    <submittedName>
        <fullName evidence="2">Uncharacterized protein</fullName>
    </submittedName>
</protein>
<evidence type="ECO:0000313" key="2">
    <source>
        <dbReference type="EMBL" id="KAJ8896646.1"/>
    </source>
</evidence>
<dbReference type="Proteomes" id="UP001159363">
    <property type="component" value="Chromosome 1"/>
</dbReference>
<organism evidence="2 3">
    <name type="scientific">Dryococelus australis</name>
    <dbReference type="NCBI Taxonomy" id="614101"/>
    <lineage>
        <taxon>Eukaryota</taxon>
        <taxon>Metazoa</taxon>
        <taxon>Ecdysozoa</taxon>
        <taxon>Arthropoda</taxon>
        <taxon>Hexapoda</taxon>
        <taxon>Insecta</taxon>
        <taxon>Pterygota</taxon>
        <taxon>Neoptera</taxon>
        <taxon>Polyneoptera</taxon>
        <taxon>Phasmatodea</taxon>
        <taxon>Verophasmatodea</taxon>
        <taxon>Anareolatae</taxon>
        <taxon>Phasmatidae</taxon>
        <taxon>Eurycanthinae</taxon>
        <taxon>Dryococelus</taxon>
    </lineage>
</organism>
<keyword evidence="3" id="KW-1185">Reference proteome</keyword>
<feature type="transmembrane region" description="Helical" evidence="1">
    <location>
        <begin position="198"/>
        <end position="223"/>
    </location>
</feature>
<comment type="caution">
    <text evidence="2">The sequence shown here is derived from an EMBL/GenBank/DDBJ whole genome shotgun (WGS) entry which is preliminary data.</text>
</comment>
<feature type="transmembrane region" description="Helical" evidence="1">
    <location>
        <begin position="318"/>
        <end position="338"/>
    </location>
</feature>
<accession>A0ABQ9IK03</accession>
<keyword evidence="1" id="KW-0812">Transmembrane</keyword>
<gene>
    <name evidence="2" type="ORF">PR048_001990</name>
</gene>
<sequence length="710" mass="78119">MCITPGFSQVKIVADDTVDPRVFSWISRFPHHFIPASLHTRLNHPHQLFKTSLLRAAQISSLANSMRMKHALNAGVVRGRPVVVDYTELGTDTRTSNYVYPRILGQCGSPRQVTPVLDVEQDCRVAPCVLEISRICVLVSTPQRPARAACSPSTVAEVAYYILTVAEVAYYILTVAEVAFYILAVAEVAYYILTVAEVAYYILTVAEVAYYILAVAEVAYYILTVAEVAYYILTVAEVAYYILAVAEVAYYILTVAEVAYYILTVAEVAYYILTVAEVAYYILTVAEVAYYILTVAEVAYYILAVAEVAYYILTVAEVAYYILTVAEVAYYILTVAYVKTARRKLVLTADTLRRLVSCKQRLRCNAKLDPPILSSDFLWIAFHYGRKFKDAFTGVPVLRYKGLPEGVVKYDYAGKGSRTEVYKLALPISGVEYRNWRSPTPPCPPTRVVNVASLVPSPGNYSNQYLNPTVQCLLQRDIHAAENDLFTIQPSYNKAVVAAFVSRIAIGCSIIWGKDGDISIPGTSDQSVIVRKIFNVVQSFCKGKKLPHERNKNKNIWQSLVQTFLCEISVRGDANPTGRGSCFPGALDSQVHLVLGLVYVHPPHGVLVVMVTTSCSVLMRPSTCASMIASAIGRMPSLSVECTAMLLWHCRLWPDKRPSDVTGSSCRCELACVTSGGTAASVALLQDALPVVALSCYATLAACTDDTDNP</sequence>
<evidence type="ECO:0000313" key="3">
    <source>
        <dbReference type="Proteomes" id="UP001159363"/>
    </source>
</evidence>
<keyword evidence="1" id="KW-0472">Membrane</keyword>
<feature type="transmembrane region" description="Helical" evidence="1">
    <location>
        <begin position="290"/>
        <end position="312"/>
    </location>
</feature>
<reference evidence="2 3" key="1">
    <citation type="submission" date="2023-02" db="EMBL/GenBank/DDBJ databases">
        <title>LHISI_Scaffold_Assembly.</title>
        <authorList>
            <person name="Stuart O.P."/>
            <person name="Cleave R."/>
            <person name="Magrath M.J.L."/>
            <person name="Mikheyev A.S."/>
        </authorList>
    </citation>
    <scope>NUCLEOTIDE SEQUENCE [LARGE SCALE GENOMIC DNA]</scope>
    <source>
        <strain evidence="2">Daus_M_001</strain>
        <tissue evidence="2">Leg muscle</tissue>
    </source>
</reference>